<dbReference type="Pfam" id="PF25010">
    <property type="entry name" value="ARM_UBP24_USP9X-Y"/>
    <property type="match status" value="1"/>
</dbReference>
<evidence type="ECO:0000256" key="4">
    <source>
        <dbReference type="SAM" id="MobiDB-lite"/>
    </source>
</evidence>
<dbReference type="GO" id="GO:0005829">
    <property type="term" value="C:cytosol"/>
    <property type="evidence" value="ECO:0007669"/>
    <property type="project" value="TreeGrafter"/>
</dbReference>
<feature type="region of interest" description="Disordered" evidence="4">
    <location>
        <begin position="3453"/>
        <end position="3536"/>
    </location>
</feature>
<feature type="compositionally biased region" description="Polar residues" evidence="4">
    <location>
        <begin position="75"/>
        <end position="86"/>
    </location>
</feature>
<feature type="region of interest" description="Disordered" evidence="4">
    <location>
        <begin position="1115"/>
        <end position="1167"/>
    </location>
</feature>
<dbReference type="PROSITE" id="PS00973">
    <property type="entry name" value="USP_2"/>
    <property type="match status" value="1"/>
</dbReference>
<feature type="compositionally biased region" description="Polar residues" evidence="4">
    <location>
        <begin position="1822"/>
        <end position="1836"/>
    </location>
</feature>
<dbReference type="FunFam" id="3.90.70.10:FF:000022">
    <property type="entry name" value="Ubiquitin carboxyl-terminal hydrolase 24"/>
    <property type="match status" value="1"/>
</dbReference>
<evidence type="ECO:0000256" key="3">
    <source>
        <dbReference type="ARBA" id="ARBA00022801"/>
    </source>
</evidence>
<evidence type="ECO:0000256" key="1">
    <source>
        <dbReference type="ARBA" id="ARBA00022670"/>
    </source>
</evidence>
<proteinExistence type="predicted"/>
<feature type="compositionally biased region" description="Polar residues" evidence="4">
    <location>
        <begin position="1147"/>
        <end position="1164"/>
    </location>
</feature>
<feature type="compositionally biased region" description="Low complexity" evidence="4">
    <location>
        <begin position="1406"/>
        <end position="1418"/>
    </location>
</feature>
<dbReference type="InterPro" id="IPR056850">
    <property type="entry name" value="ARM_UBP34_24_USP9X_Y"/>
</dbReference>
<dbReference type="GO" id="GO:0016579">
    <property type="term" value="P:protein deubiquitination"/>
    <property type="evidence" value="ECO:0007669"/>
    <property type="project" value="InterPro"/>
</dbReference>
<feature type="region of interest" description="Disordered" evidence="4">
    <location>
        <begin position="2665"/>
        <end position="2691"/>
    </location>
</feature>
<sequence length="3704" mass="405159">MTTKIVEERMRGKIENPPPDDESTRQRAPSKRRRSSVGEAEEETESTTTNNNRRSDSSGSTHRSSGGPKPLLPASSPQDSQPSILSRNLPPDSGEAAPRLSESFLPELSLDNLRPLGSELDKEKEQGIKQGLEEEADSLEEEEDKSQGDEMEEENKTLKVELFHVVTEALSKTASVGWDNAVDSLHLAYDRFSETEAQTFLHAHLEQIVGILLDQVAHRIDIHQRSCVDNSLRWALNIIILALERQQEEFLPTLLMIFNRKRTFYKAAGAGGYWGGAGPPNEVRLRLIGDFMENGGFDLLCRTLRAKRQGWLGCENFRILLQAAFEGREVVATLQRRLAPNNPEQAKNLARLTEGVVEEVALCLREPLSTLAEEDLKLEPALAVSALAETFRKRLQDSDDEVDRDALMQSWLALAHAHIRSSSLPLRLSAWEQMGDIIRIASSARPIARRYRVKGAGEARANGIYDFVRERNGAPEYQHQAGDGTVLTLFRCLMRCKEKWWFISEADNACPGTDQDVDYYQHRSIFREQDEPHPVGWLVCSSGTSKGKAPAPTVERLEPLCDAGQEEASLEHRVLQWAIENRVLEDVFGPSMHREVVIRAGGLLKLMANMKGLTDEHLERIWRASIGQPEAELVEEIHAALAALIPLSLTPPLTIRLFDTIQKSICAQNAVLEALAFVEKLALDLKVQDLLALHGPEGIDSLLRLLWEVLQHPSTRSQKGVRVTRDLFAKSLQVLPGTERQTAFLKQCLWTIQLSATTYGGGVGHKKGSTLALPILNFGADDSRRTSQHQLKNVVNEDEVINALQMAQFLLEVFPATDLAPTLQRLAVENHLPELLFQELKTFKQRAVTGSVASMGSSTSCIGSPQSLSLPASVSTVVLNPSNSPTPALPTALLLDRVKMRLDVIRYVHSHSETVKLSFPQLMALWDVLDSPAEKELFLLFLSEACLPRDAGTSSSKKTAAGTGGNVTAPENCQKGKGLVPLAFSPTVMWTAFRDIVCQRADWTGLGDQAYGCFNAYFTGLRQWDRDAGDSQEYKQGSEEEEEEKKVDEFDDGILLGRSGVDRKKRRHQGQEDDLQHESTLAVALDALWRIALTARTQSVADAATRDLLSVYSDTGTRQTEGDGDGKGTSTGLAASTMPDPGMVTASEATSPTSLPASMPNTCQRRGPGKGGNLVELRLHFLERVFGSLDACRAELSSRNNIEASASVDDIDGRKLSNMPSEPSKQSQDTILRAERCLRLIQGAIGFNGVILGCISDDAVTSSSLTPVGSTLGAQSLAHGVCGQAGRLLVVVEPRRMIPSQTTVRGGLSTSTGGGAQRLEPISILMHPLETVGVLRRRVAVRCQHPVDQVRLVVPGMPKQLNRLEMRFGSLGLAEGADVNAVLFNKSLNHSGHSNPGSSIVPHSMSQPQSHHPLPLQPAGDTSGEISPMAVEGAMSIQTGSKNLEEGASAEHGNVSYSAPTDLTTSQSSVGVKDIYAASTMKASAPPAIGDMIAMNEKYCHILFDLLECCSSHSPSVSACSSLNALGDGKIIGDKSNAALMKKIWELLLILPTQKHALQMVRQAAMQPAPSSVAVSSKPCISAEASSSPSWSSLISTKAWHRSVYNMQVIDAFLQPSEDALHEGDSVPPEEFHAAFLKTGGFTHVLDVLMRTSVGGNTFSDCEGNNGRHVVSKRDESPVSVVQWMATAVSLRIVKFFLFGQQQLRVRKGELVDGSSATTIRGTVSVPARSASEGPPSETSSSATMEMQAAEALPGKMLGPDELLGGGKRMHQLLNRLVQVAAQAHEAAVGGAEHGMGEETCNVSTDALATIELLLRRPGVPANSSGSNTRSESGATTCADGSANQTGQIPTTNPIAAFSCNAITNDLVSALVTHNTAPFLFIGLLLRNPHRKVRQQTRDLILGPDAPLLRRSVFTWCLSALEMLEVESVTCLEFFDVLQELSSVRKPPLAARPNSAGNSAPVPMVVTSELSGVSEEMSTVIAPTPPTGGGDDLVQALAQLVTRRLVHYPRISGSRIASVSNELKSEEGGQSAPVLLGLLRLLNCLVEQDHDGSLLAGTVLGDLIGKAFADFLFAVPSLRENNAHGRPICAAGEAKCRQLVFSSLLTRAKQCSLQMKSILGQVMSLTEAAASGLRDRWQYEYLHETKSYPGQYVGLRNQGCTCYMNSLLQQLFMVPRLRDAILAARVKRRRMVSGEMFRDEELIGRQILVDWETEEGTVKMEATVTSFDGSTGKHTIKYDGAGGANGNEKINASVRLKLREGRAGKETGHFQVIPPPLHSSLSAVREIEQAQRVLEQMQRTFCYLSGSEKRYFDPRFLVEACRCLNLNYSVYQQNDASEFCDKLLDQLEASLKGTPQLVDLEEGCFGGKLAYQKLPQGCEHRAEREEPFIKIELIIKGKESIEESLATFVEGELMDGENKVECEGCNTKKPTVRRICLGRLPNLLILHLKRFDLDFTTFETVKLNNRCAFPTRLNMKPYTREGLEEASQTEALQKLQVRENGEDMDVGLQEREERTEGMTVPASLVNDVPMVVEDEEFDYELKGVVIHAGIAQGGHYYSFIKDREREDTWHKFDDEDVSSFDPSLIETQCFGGTFSKPTTWNGVTNYVEQERVHNALMLFYEKVRPRGGTSSLASAQTDGHRGREQSCAPMEAVEDVEKQVAGEVSRGTGSADESAMTVDTEGSKVTGHEEDDFEYGLDGRAAFEEEVWHANVAFIYHRYIFDPQFHSFLSSLLTMVFCPSSPSLLTPTSSGASMEMGEAECVWNPLAPEMSSVRQEVFGMGLAFLLDVMLHSRDRLGVQSWMNLLRHAMQVDPDMASWLLEALALTPPPVPLPSWEEAGRSEEQLAEEQSVSSPRSSWLRTYFLECSDCTARACVLQLIVSAIARLAREDVEVRALQAASLTESRNHSRIARFMEMAGQLLHDANKHWLHVDELFSLFRDAARASEPVRLYLVRADFAFYLAMFVLGSAATPSLKSQFPYASSSHPAAPATSAGATTGPTRACPSSLSEEGAASPLLPLSPVEGIAPVQQVNPPHAVTDYLYLMEAIATLVGFPQAPKAALLEEWEGEREGGKEEGEGGRDGGVASYYPTQARLTQAAREALTTIFQENSRAGGMSMQDLSRYLEKCASLGGGGGGIGGGRHGGGVGAEMSSFPLQQQVSHATLKSILAKYEKGNDNRLTLNGFLDYYRDQAQWLAKQVWHDLQASGFGNDLRRHGGRGRGRDEEVEKKRAVEEMKGEEGRGQPGRGTSQSAGTGKEEKLQLPAMSRLALGMLAFYAPMYEVFPTETTGILQRVVREDMALSRCLINQMLAEFHRLFQPLAAPLSSPSTLQQQRHEHHQAFAPSGLSSNPISLQTLACCLCALYNVKDSLEMERLKEILWGEGLGLLSSLLDKFGGGEQRATRRQLLAGQSFFKQAVDPLLREMLKLCDSLHSRMSMAPGKEQSFALLQSLVAEGEEESDEGGRDAGNGAYSRRESVGEGGGARRRNGGRKEGRMLSASEGEEEEDDDEEDEEEEEEEEEEGLDDNSSVSLPPPTCRLEGAGIEDVNGSYMLMPQKVNGAYSYTKKTDKILSDGTSKVYTLYRCEIDAGEVRWYVSIVPPGGSPGTQKDIDFYYATCPGGRDEGRDGYYGQHGRGKEERRRRPRLDPLPVRVGWRAMKDAYLAAPTLSFEGQEEDEEDGLDDASFEGAEEDADGDDEAVAGEEG</sequence>
<keyword evidence="1" id="KW-0645">Protease</keyword>
<dbReference type="SUPFAM" id="SSF54001">
    <property type="entry name" value="Cysteine proteinases"/>
    <property type="match status" value="1"/>
</dbReference>
<feature type="region of interest" description="Disordered" evidence="4">
    <location>
        <begin position="1"/>
        <end position="98"/>
    </location>
</feature>
<feature type="region of interest" description="Disordered" evidence="4">
    <location>
        <begin position="3623"/>
        <end position="3644"/>
    </location>
</feature>
<feature type="compositionally biased region" description="Low complexity" evidence="4">
    <location>
        <begin position="46"/>
        <end position="67"/>
    </location>
</feature>
<evidence type="ECO:0000313" key="7">
    <source>
        <dbReference type="Proteomes" id="UP000355283"/>
    </source>
</evidence>
<gene>
    <name evidence="6" type="ORF">NSK_003120</name>
</gene>
<protein>
    <recommendedName>
        <fullName evidence="5">USP domain-containing protein</fullName>
    </recommendedName>
</protein>
<dbReference type="Proteomes" id="UP000355283">
    <property type="component" value="Unassembled WGS sequence"/>
</dbReference>
<feature type="region of interest" description="Disordered" evidence="4">
    <location>
        <begin position="1725"/>
        <end position="1745"/>
    </location>
</feature>
<dbReference type="GO" id="GO:0005634">
    <property type="term" value="C:nucleus"/>
    <property type="evidence" value="ECO:0007669"/>
    <property type="project" value="TreeGrafter"/>
</dbReference>
<feature type="compositionally biased region" description="Basic and acidic residues" evidence="4">
    <location>
        <begin position="3220"/>
        <end position="3241"/>
    </location>
</feature>
<dbReference type="OrthoDB" id="289038at2759"/>
<keyword evidence="2" id="KW-0833">Ubl conjugation pathway</keyword>
<feature type="region of interest" description="Disordered" evidence="4">
    <location>
        <begin position="1390"/>
        <end position="1426"/>
    </location>
</feature>
<keyword evidence="7" id="KW-1185">Reference proteome</keyword>
<dbReference type="PANTHER" id="PTHR24006:SF827">
    <property type="entry name" value="UBIQUITIN CARBOXYL-TERMINAL HYDROLASE 34"/>
    <property type="match status" value="1"/>
</dbReference>
<name>A0A4D9D1L0_9STRA</name>
<feature type="region of interest" description="Disordered" evidence="4">
    <location>
        <begin position="132"/>
        <end position="154"/>
    </location>
</feature>
<feature type="region of interest" description="Disordered" evidence="4">
    <location>
        <begin position="1820"/>
        <end position="1845"/>
    </location>
</feature>
<evidence type="ECO:0000256" key="2">
    <source>
        <dbReference type="ARBA" id="ARBA00022786"/>
    </source>
</evidence>
<feature type="compositionally biased region" description="Basic and acidic residues" evidence="4">
    <location>
        <begin position="1029"/>
        <end position="1048"/>
    </location>
</feature>
<dbReference type="Pfam" id="PF00443">
    <property type="entry name" value="UCH"/>
    <property type="match status" value="1"/>
</dbReference>
<feature type="compositionally biased region" description="Basic and acidic residues" evidence="4">
    <location>
        <begin position="1"/>
        <end position="14"/>
    </location>
</feature>
<accession>A0A4D9D1L0</accession>
<evidence type="ECO:0000259" key="5">
    <source>
        <dbReference type="PROSITE" id="PS50235"/>
    </source>
</evidence>
<dbReference type="InterPro" id="IPR001394">
    <property type="entry name" value="Peptidase_C19_UCH"/>
</dbReference>
<organism evidence="6 7">
    <name type="scientific">Nannochloropsis salina CCMP1776</name>
    <dbReference type="NCBI Taxonomy" id="1027361"/>
    <lineage>
        <taxon>Eukaryota</taxon>
        <taxon>Sar</taxon>
        <taxon>Stramenopiles</taxon>
        <taxon>Ochrophyta</taxon>
        <taxon>Eustigmatophyceae</taxon>
        <taxon>Eustigmatales</taxon>
        <taxon>Monodopsidaceae</taxon>
        <taxon>Microchloropsis</taxon>
        <taxon>Microchloropsis salina</taxon>
    </lineage>
</organism>
<evidence type="ECO:0000313" key="6">
    <source>
        <dbReference type="EMBL" id="TFJ85611.1"/>
    </source>
</evidence>
<feature type="compositionally biased region" description="Acidic residues" evidence="4">
    <location>
        <begin position="133"/>
        <end position="153"/>
    </location>
</feature>
<comment type="caution">
    <text evidence="6">The sequence shown here is derived from an EMBL/GenBank/DDBJ whole genome shotgun (WGS) entry which is preliminary data.</text>
</comment>
<reference evidence="6 7" key="1">
    <citation type="submission" date="2019-01" db="EMBL/GenBank/DDBJ databases">
        <title>Nuclear Genome Assembly of the Microalgal Biofuel strain Nannochloropsis salina CCMP1776.</title>
        <authorList>
            <person name="Hovde B."/>
        </authorList>
    </citation>
    <scope>NUCLEOTIDE SEQUENCE [LARGE SCALE GENOMIC DNA]</scope>
    <source>
        <strain evidence="6 7">CCMP1776</strain>
    </source>
</reference>
<feature type="region of interest" description="Disordered" evidence="4">
    <location>
        <begin position="3665"/>
        <end position="3704"/>
    </location>
</feature>
<dbReference type="InterPro" id="IPR050164">
    <property type="entry name" value="Peptidase_C19"/>
</dbReference>
<feature type="compositionally biased region" description="Low complexity" evidence="4">
    <location>
        <begin position="2985"/>
        <end position="3002"/>
    </location>
</feature>
<dbReference type="Gene3D" id="3.90.70.10">
    <property type="entry name" value="Cysteine proteinases"/>
    <property type="match status" value="1"/>
</dbReference>
<feature type="region of interest" description="Disordered" evidence="4">
    <location>
        <begin position="2985"/>
        <end position="3012"/>
    </location>
</feature>
<feature type="region of interest" description="Disordered" evidence="4">
    <location>
        <begin position="3212"/>
        <end position="3259"/>
    </location>
</feature>
<dbReference type="InterPro" id="IPR028889">
    <property type="entry name" value="USP"/>
</dbReference>
<dbReference type="InterPro" id="IPR018200">
    <property type="entry name" value="USP_CS"/>
</dbReference>
<feature type="compositionally biased region" description="Acidic residues" evidence="4">
    <location>
        <begin position="3671"/>
        <end position="3704"/>
    </location>
</feature>
<dbReference type="PROSITE" id="PS50235">
    <property type="entry name" value="USP_3"/>
    <property type="match status" value="1"/>
</dbReference>
<dbReference type="PANTHER" id="PTHR24006">
    <property type="entry name" value="UBIQUITIN CARBOXYL-TERMINAL HYDROLASE"/>
    <property type="match status" value="1"/>
</dbReference>
<dbReference type="GO" id="GO:0006508">
    <property type="term" value="P:proteolysis"/>
    <property type="evidence" value="ECO:0007669"/>
    <property type="project" value="UniProtKB-KW"/>
</dbReference>
<feature type="domain" description="USP" evidence="5">
    <location>
        <begin position="2153"/>
        <end position="2623"/>
    </location>
</feature>
<dbReference type="InterPro" id="IPR038765">
    <property type="entry name" value="Papain-like_cys_pep_sf"/>
</dbReference>
<feature type="compositionally biased region" description="Acidic residues" evidence="4">
    <location>
        <begin position="3500"/>
        <end position="3524"/>
    </location>
</feature>
<dbReference type="GO" id="GO:0004843">
    <property type="term" value="F:cysteine-type deubiquitinase activity"/>
    <property type="evidence" value="ECO:0007669"/>
    <property type="project" value="InterPro"/>
</dbReference>
<keyword evidence="3" id="KW-0378">Hydrolase</keyword>
<feature type="region of interest" description="Disordered" evidence="4">
    <location>
        <begin position="1029"/>
        <end position="1052"/>
    </location>
</feature>
<dbReference type="EMBL" id="SDOX01000011">
    <property type="protein sequence ID" value="TFJ85611.1"/>
    <property type="molecule type" value="Genomic_DNA"/>
</dbReference>